<organism evidence="11 12">
    <name type="scientific">Candidatus Moanibacter tarae</name>
    <dbReference type="NCBI Taxonomy" id="2200854"/>
    <lineage>
        <taxon>Bacteria</taxon>
        <taxon>Pseudomonadati</taxon>
        <taxon>Verrucomicrobiota</taxon>
        <taxon>Opitutia</taxon>
        <taxon>Puniceicoccales</taxon>
        <taxon>Puniceicoccales incertae sedis</taxon>
        <taxon>Candidatus Moanibacter</taxon>
    </lineage>
</organism>
<comment type="pathway">
    <text evidence="2">Amino-acid biosynthesis; L-isoleucine biosynthesis; L-isoleucine from 2-oxobutanoate: step 4/4.</text>
</comment>
<dbReference type="InterPro" id="IPR001544">
    <property type="entry name" value="Aminotrans_IV"/>
</dbReference>
<dbReference type="InterPro" id="IPR050571">
    <property type="entry name" value="Class-IV_PLP-Dep_Aminotrnsfr"/>
</dbReference>
<dbReference type="AlphaFoldDB" id="A0A2Z4AFP0"/>
<comment type="pathway">
    <text evidence="4">Amino-acid biosynthesis; L-leucine biosynthesis; L-leucine from 3-methyl-2-oxobutanoate: step 4/4.</text>
</comment>
<comment type="catalytic activity">
    <reaction evidence="10">
        <text>L-leucine + 2-oxoglutarate = 4-methyl-2-oxopentanoate + L-glutamate</text>
        <dbReference type="Rhea" id="RHEA:18321"/>
        <dbReference type="ChEBI" id="CHEBI:16810"/>
        <dbReference type="ChEBI" id="CHEBI:17865"/>
        <dbReference type="ChEBI" id="CHEBI:29985"/>
        <dbReference type="ChEBI" id="CHEBI:57427"/>
        <dbReference type="EC" id="2.6.1.42"/>
    </reaction>
</comment>
<evidence type="ECO:0000256" key="2">
    <source>
        <dbReference type="ARBA" id="ARBA00004824"/>
    </source>
</evidence>
<dbReference type="Gene3D" id="3.30.470.10">
    <property type="match status" value="1"/>
</dbReference>
<evidence type="ECO:0000256" key="4">
    <source>
        <dbReference type="ARBA" id="ARBA00005072"/>
    </source>
</evidence>
<dbReference type="Pfam" id="PF01063">
    <property type="entry name" value="Aminotran_4"/>
    <property type="match status" value="1"/>
</dbReference>
<comment type="pathway">
    <text evidence="3">Amino-acid biosynthesis; L-valine biosynthesis; L-valine from pyruvate: step 4/4.</text>
</comment>
<dbReference type="GO" id="GO:0008652">
    <property type="term" value="P:amino acid biosynthetic process"/>
    <property type="evidence" value="ECO:0007669"/>
    <property type="project" value="UniProtKB-ARBA"/>
</dbReference>
<comment type="catalytic activity">
    <reaction evidence="9">
        <text>L-isoleucine + 2-oxoglutarate = (S)-3-methyl-2-oxopentanoate + L-glutamate</text>
        <dbReference type="Rhea" id="RHEA:24801"/>
        <dbReference type="ChEBI" id="CHEBI:16810"/>
        <dbReference type="ChEBI" id="CHEBI:29985"/>
        <dbReference type="ChEBI" id="CHEBI:35146"/>
        <dbReference type="ChEBI" id="CHEBI:58045"/>
        <dbReference type="EC" id="2.6.1.42"/>
    </reaction>
</comment>
<evidence type="ECO:0000256" key="3">
    <source>
        <dbReference type="ARBA" id="ARBA00004931"/>
    </source>
</evidence>
<dbReference type="Proteomes" id="UP000247465">
    <property type="component" value="Chromosome"/>
</dbReference>
<keyword evidence="11" id="KW-0808">Transferase</keyword>
<dbReference type="Gene3D" id="3.20.10.10">
    <property type="entry name" value="D-amino Acid Aminotransferase, subunit A, domain 2"/>
    <property type="match status" value="1"/>
</dbReference>
<keyword evidence="7" id="KW-0663">Pyridoxal phosphate</keyword>
<evidence type="ECO:0000313" key="12">
    <source>
        <dbReference type="Proteomes" id="UP000247465"/>
    </source>
</evidence>
<dbReference type="PANTHER" id="PTHR42743:SF11">
    <property type="entry name" value="AMINODEOXYCHORISMATE LYASE"/>
    <property type="match status" value="1"/>
</dbReference>
<comment type="catalytic activity">
    <reaction evidence="8">
        <text>L-valine + 2-oxoglutarate = 3-methyl-2-oxobutanoate + L-glutamate</text>
        <dbReference type="Rhea" id="RHEA:24813"/>
        <dbReference type="ChEBI" id="CHEBI:11851"/>
        <dbReference type="ChEBI" id="CHEBI:16810"/>
        <dbReference type="ChEBI" id="CHEBI:29985"/>
        <dbReference type="ChEBI" id="CHEBI:57762"/>
        <dbReference type="EC" id="2.6.1.42"/>
    </reaction>
</comment>
<evidence type="ECO:0000256" key="5">
    <source>
        <dbReference type="ARBA" id="ARBA00009320"/>
    </source>
</evidence>
<dbReference type="EMBL" id="CP029803">
    <property type="protein sequence ID" value="AWT60355.1"/>
    <property type="molecule type" value="Genomic_DNA"/>
</dbReference>
<dbReference type="SUPFAM" id="SSF56752">
    <property type="entry name" value="D-aminoacid aminotransferase-like PLP-dependent enzymes"/>
    <property type="match status" value="1"/>
</dbReference>
<sequence>MGMKERVAYFNGEIVPESEVLVPFRDRSFKYGDGVFDAARTFGGQIFKLGEHIERLFDSLNYVGIDPGLSPKEITQLSEEVSERNLPLLKPNSDHWVSQRISRGVNIPEGDIQDCSEPNVIIECTPLPLKARAPFYRDGIEVFFPSIRRTPPDCFSPNVKVHQYLNLILADLEVRSHSPGAWAILLDTRGFLAEGMGSNLFLVKEGVLFTPKAEYVLEGISRKTVIELAEKMDIEVIENDLTPADAYRADEAFITSTSFCICPVRSFNTKLVPHDAITGPTTQRLTDAFAKNVNFDFVSQYMVHLKEG</sequence>
<protein>
    <recommendedName>
        <fullName evidence="6">branched-chain-amino-acid transaminase</fullName>
        <ecNumber evidence="6">2.6.1.42</ecNumber>
    </recommendedName>
</protein>
<evidence type="ECO:0000313" key="11">
    <source>
        <dbReference type="EMBL" id="AWT60355.1"/>
    </source>
</evidence>
<evidence type="ECO:0000256" key="6">
    <source>
        <dbReference type="ARBA" id="ARBA00013053"/>
    </source>
</evidence>
<reference evidence="11 12" key="1">
    <citation type="submission" date="2018-06" db="EMBL/GenBank/DDBJ databases">
        <title>Draft Genome Sequence of a Novel Marine Bacterium Related to the Verrucomicrobia.</title>
        <authorList>
            <person name="Vosseberg J."/>
            <person name="Martijn J."/>
            <person name="Ettema T.J.G."/>
        </authorList>
    </citation>
    <scope>NUCLEOTIDE SEQUENCE [LARGE SCALE GENOMIC DNA]</scope>
    <source>
        <strain evidence="11">TARA_B100001123</strain>
    </source>
</reference>
<comment type="cofactor">
    <cofactor evidence="1">
        <name>pyridoxal 5'-phosphate</name>
        <dbReference type="ChEBI" id="CHEBI:597326"/>
    </cofactor>
</comment>
<name>A0A2Z4AFP0_9BACT</name>
<dbReference type="PANTHER" id="PTHR42743">
    <property type="entry name" value="AMINO-ACID AMINOTRANSFERASE"/>
    <property type="match status" value="1"/>
</dbReference>
<dbReference type="InterPro" id="IPR036038">
    <property type="entry name" value="Aminotransferase-like"/>
</dbReference>
<dbReference type="GO" id="GO:0052654">
    <property type="term" value="F:L-leucine-2-oxoglutarate transaminase activity"/>
    <property type="evidence" value="ECO:0007669"/>
    <property type="project" value="RHEA"/>
</dbReference>
<dbReference type="GO" id="GO:0052656">
    <property type="term" value="F:L-isoleucine-2-oxoglutarate transaminase activity"/>
    <property type="evidence" value="ECO:0007669"/>
    <property type="project" value="RHEA"/>
</dbReference>
<dbReference type="EC" id="2.6.1.42" evidence="6"/>
<keyword evidence="11" id="KW-0032">Aminotransferase</keyword>
<dbReference type="InterPro" id="IPR043132">
    <property type="entry name" value="BCAT-like_C"/>
</dbReference>
<comment type="similarity">
    <text evidence="5">Belongs to the class-IV pyridoxal-phosphate-dependent aminotransferase family.</text>
</comment>
<dbReference type="KEGG" id="mtar:DF168_01563"/>
<evidence type="ECO:0000256" key="9">
    <source>
        <dbReference type="ARBA" id="ARBA00048798"/>
    </source>
</evidence>
<gene>
    <name evidence="11" type="primary">ilvE_3</name>
    <name evidence="11" type="ORF">DF168_01563</name>
</gene>
<dbReference type="GO" id="GO:0046394">
    <property type="term" value="P:carboxylic acid biosynthetic process"/>
    <property type="evidence" value="ECO:0007669"/>
    <property type="project" value="UniProtKB-ARBA"/>
</dbReference>
<evidence type="ECO:0000256" key="8">
    <source>
        <dbReference type="ARBA" id="ARBA00048212"/>
    </source>
</evidence>
<evidence type="ECO:0000256" key="1">
    <source>
        <dbReference type="ARBA" id="ARBA00001933"/>
    </source>
</evidence>
<proteinExistence type="inferred from homology"/>
<accession>A0A2Z4AFP0</accession>
<dbReference type="FunFam" id="3.20.10.10:FF:000002">
    <property type="entry name" value="D-alanine aminotransferase"/>
    <property type="match status" value="1"/>
</dbReference>
<evidence type="ECO:0000256" key="10">
    <source>
        <dbReference type="ARBA" id="ARBA00049229"/>
    </source>
</evidence>
<evidence type="ECO:0000256" key="7">
    <source>
        <dbReference type="ARBA" id="ARBA00022898"/>
    </source>
</evidence>
<dbReference type="InterPro" id="IPR043131">
    <property type="entry name" value="BCAT-like_N"/>
</dbReference>
<dbReference type="GO" id="GO:0052655">
    <property type="term" value="F:L-valine-2-oxoglutarate transaminase activity"/>
    <property type="evidence" value="ECO:0007669"/>
    <property type="project" value="RHEA"/>
</dbReference>